<reference evidence="2 3" key="1">
    <citation type="submission" date="2018-09" db="EMBL/GenBank/DDBJ databases">
        <title>Phylogeny of the Shewanellaceae, and recommendation for two new genera, Pseudoshewanella and Parashewanella.</title>
        <authorList>
            <person name="Wang G."/>
        </authorList>
    </citation>
    <scope>NUCLEOTIDE SEQUENCE [LARGE SCALE GENOMIC DNA]</scope>
    <source>
        <strain evidence="2 3">C51</strain>
    </source>
</reference>
<accession>A0A3L8PS70</accession>
<evidence type="ECO:0000256" key="1">
    <source>
        <dbReference type="SAM" id="SignalP"/>
    </source>
</evidence>
<feature type="signal peptide" evidence="1">
    <location>
        <begin position="1"/>
        <end position="16"/>
    </location>
</feature>
<dbReference type="AlphaFoldDB" id="A0A3L8PS70"/>
<evidence type="ECO:0000313" key="3">
    <source>
        <dbReference type="Proteomes" id="UP000281474"/>
    </source>
</evidence>
<dbReference type="RefSeq" id="WP_121840585.1">
    <property type="nucleotide sequence ID" value="NZ_ML014848.1"/>
</dbReference>
<dbReference type="EMBL" id="QZEI01000099">
    <property type="protein sequence ID" value="RLV58084.1"/>
    <property type="molecule type" value="Genomic_DNA"/>
</dbReference>
<keyword evidence="1" id="KW-0732">Signal</keyword>
<gene>
    <name evidence="2" type="ORF">D5018_19115</name>
</gene>
<evidence type="ECO:0000313" key="2">
    <source>
        <dbReference type="EMBL" id="RLV58084.1"/>
    </source>
</evidence>
<proteinExistence type="predicted"/>
<comment type="caution">
    <text evidence="2">The sequence shown here is derived from an EMBL/GenBank/DDBJ whole genome shotgun (WGS) entry which is preliminary data.</text>
</comment>
<dbReference type="Proteomes" id="UP000281474">
    <property type="component" value="Unassembled WGS sequence"/>
</dbReference>
<name>A0A3L8PS70_9GAMM</name>
<feature type="chain" id="PRO_5018304407" evidence="1">
    <location>
        <begin position="17"/>
        <end position="165"/>
    </location>
</feature>
<sequence length="165" mass="18394">MKTLLLLAALTAPAMADDVHHFGDWVVITDNGKITAFSSPLNTSSNQFSFSCNTNHQHCAMSNTRIAKTCKWITVNRWISLNLHENGASPRFDSKTNYSLSCSNGIWFSDDPHDLSILNQELHKGWYSILTVWYQGEPTLATYSTKGAAQAADFVFGTNNNFNLK</sequence>
<protein>
    <submittedName>
        <fullName evidence="2">Uncharacterized protein</fullName>
    </submittedName>
</protein>
<keyword evidence="3" id="KW-1185">Reference proteome</keyword>
<organism evidence="2 3">
    <name type="scientific">Parashewanella curva</name>
    <dbReference type="NCBI Taxonomy" id="2338552"/>
    <lineage>
        <taxon>Bacteria</taxon>
        <taxon>Pseudomonadati</taxon>
        <taxon>Pseudomonadota</taxon>
        <taxon>Gammaproteobacteria</taxon>
        <taxon>Alteromonadales</taxon>
        <taxon>Shewanellaceae</taxon>
        <taxon>Parashewanella</taxon>
    </lineage>
</organism>